<dbReference type="CDD" id="cd06089">
    <property type="entry name" value="KOW_RPL26"/>
    <property type="match status" value="1"/>
</dbReference>
<dbReference type="PROSITE" id="PS01108">
    <property type="entry name" value="RIBOSOMAL_L24"/>
    <property type="match status" value="1"/>
</dbReference>
<dbReference type="InterPro" id="IPR014722">
    <property type="entry name" value="Rib_uL2_dom2"/>
</dbReference>
<dbReference type="GO" id="GO:1990904">
    <property type="term" value="C:ribonucleoprotein complex"/>
    <property type="evidence" value="ECO:0007669"/>
    <property type="project" value="UniProtKB-KW"/>
</dbReference>
<dbReference type="InterPro" id="IPR008991">
    <property type="entry name" value="Translation_prot_SH3-like_sf"/>
</dbReference>
<gene>
    <name evidence="8" type="primary">rplX</name>
    <name evidence="11" type="ordered locus">Hden_1028</name>
</gene>
<dbReference type="AlphaFoldDB" id="D8JV26"/>
<evidence type="ECO:0000256" key="2">
    <source>
        <dbReference type="ARBA" id="ARBA00022730"/>
    </source>
</evidence>
<dbReference type="OrthoDB" id="9807419at2"/>
<dbReference type="RefSeq" id="WP_013215057.1">
    <property type="nucleotide sequence ID" value="NC_014313.1"/>
</dbReference>
<reference evidence="12" key="1">
    <citation type="journal article" date="2011" name="J. Bacteriol.">
        <title>Genome sequences of eight morphologically diverse alphaproteobacteria.</title>
        <authorList>
            <consortium name="US DOE Joint Genome Institute"/>
            <person name="Brown P.J."/>
            <person name="Kysela D.T."/>
            <person name="Buechlein A."/>
            <person name="Hemmerich C."/>
            <person name="Brun Y.V."/>
        </authorList>
    </citation>
    <scope>NUCLEOTIDE SEQUENCE [LARGE SCALE GENOMIC DNA]</scope>
    <source>
        <strain evidence="12">ATCC 51888 / DSM 1869 / NCIB 11706 / TK 0415</strain>
    </source>
</reference>
<dbReference type="eggNOG" id="COG0198">
    <property type="taxonomic scope" value="Bacteria"/>
</dbReference>
<evidence type="ECO:0000256" key="4">
    <source>
        <dbReference type="ARBA" id="ARBA00022980"/>
    </source>
</evidence>
<dbReference type="FunFam" id="2.30.30.30:FF:000004">
    <property type="entry name" value="50S ribosomal protein L24"/>
    <property type="match status" value="1"/>
</dbReference>
<dbReference type="InterPro" id="IPR003256">
    <property type="entry name" value="Ribosomal_uL24"/>
</dbReference>
<evidence type="ECO:0000256" key="8">
    <source>
        <dbReference type="HAMAP-Rule" id="MF_01326"/>
    </source>
</evidence>
<dbReference type="GO" id="GO:0005840">
    <property type="term" value="C:ribosome"/>
    <property type="evidence" value="ECO:0007669"/>
    <property type="project" value="UniProtKB-KW"/>
</dbReference>
<evidence type="ECO:0000313" key="11">
    <source>
        <dbReference type="EMBL" id="ADJ22842.1"/>
    </source>
</evidence>
<evidence type="ECO:0000259" key="10">
    <source>
        <dbReference type="SMART" id="SM00739"/>
    </source>
</evidence>
<name>D8JV26_HYPDA</name>
<dbReference type="HOGENOM" id="CLU_093315_2_2_5"/>
<comment type="similarity">
    <text evidence="1 8 9">Belongs to the universal ribosomal protein uL24 family.</text>
</comment>
<dbReference type="Pfam" id="PF00467">
    <property type="entry name" value="KOW"/>
    <property type="match status" value="1"/>
</dbReference>
<dbReference type="InterPro" id="IPR041988">
    <property type="entry name" value="Ribosomal_uL24_KOW"/>
</dbReference>
<evidence type="ECO:0000313" key="12">
    <source>
        <dbReference type="Proteomes" id="UP000002033"/>
    </source>
</evidence>
<accession>D8JV26</accession>
<dbReference type="InterPro" id="IPR005824">
    <property type="entry name" value="KOW"/>
</dbReference>
<dbReference type="NCBIfam" id="TIGR01079">
    <property type="entry name" value="rplX_bact"/>
    <property type="match status" value="1"/>
</dbReference>
<feature type="domain" description="KOW" evidence="10">
    <location>
        <begin position="5"/>
        <end position="32"/>
    </location>
</feature>
<dbReference type="SUPFAM" id="SSF50104">
    <property type="entry name" value="Translation proteins SH3-like domain"/>
    <property type="match status" value="1"/>
</dbReference>
<evidence type="ECO:0000256" key="6">
    <source>
        <dbReference type="ARBA" id="ARBA00035206"/>
    </source>
</evidence>
<evidence type="ECO:0000256" key="7">
    <source>
        <dbReference type="ARBA" id="ARBA00058688"/>
    </source>
</evidence>
<evidence type="ECO:0000256" key="5">
    <source>
        <dbReference type="ARBA" id="ARBA00023274"/>
    </source>
</evidence>
<dbReference type="Pfam" id="PF17136">
    <property type="entry name" value="ribosomal_L24"/>
    <property type="match status" value="1"/>
</dbReference>
<keyword evidence="5 8" id="KW-0687">Ribonucleoprotein</keyword>
<comment type="function">
    <text evidence="7 8">One of the proteins that surrounds the polypeptide exit tunnel on the outside of the subunit.</text>
</comment>
<keyword evidence="4 8" id="KW-0689">Ribosomal protein</keyword>
<dbReference type="InterPro" id="IPR057264">
    <property type="entry name" value="Ribosomal_uL24_C"/>
</dbReference>
<keyword evidence="3 8" id="KW-0694">RNA-binding</keyword>
<comment type="subunit">
    <text evidence="8">Part of the 50S ribosomal subunit.</text>
</comment>
<dbReference type="EMBL" id="CP002083">
    <property type="protein sequence ID" value="ADJ22842.1"/>
    <property type="molecule type" value="Genomic_DNA"/>
</dbReference>
<sequence>MSAAKIKKGDKVVVLAGRDKGKSGEVIEVRPGEHRALVRGVNMVRRHQRQSASQEGGIISKEGPIDLSNIAVEDPKDGKPTRVGFKVLTDGKKVRIAKRSGEQIPEKN</sequence>
<dbReference type="STRING" id="582899.Hden_1028"/>
<dbReference type="Gene3D" id="2.30.30.30">
    <property type="match status" value="1"/>
</dbReference>
<dbReference type="HAMAP" id="MF_01326_B">
    <property type="entry name" value="Ribosomal_uL24_B"/>
    <property type="match status" value="1"/>
</dbReference>
<dbReference type="SMART" id="SM00739">
    <property type="entry name" value="KOW"/>
    <property type="match status" value="1"/>
</dbReference>
<keyword evidence="12" id="KW-1185">Reference proteome</keyword>
<dbReference type="PANTHER" id="PTHR12903">
    <property type="entry name" value="MITOCHONDRIAL RIBOSOMAL PROTEIN L24"/>
    <property type="match status" value="1"/>
</dbReference>
<dbReference type="Proteomes" id="UP000002033">
    <property type="component" value="Chromosome"/>
</dbReference>
<comment type="function">
    <text evidence="8">One of two assembly initiator proteins, it binds directly to the 5'-end of the 23S rRNA, where it nucleates assembly of the 50S subunit.</text>
</comment>
<evidence type="ECO:0000256" key="9">
    <source>
        <dbReference type="RuleBase" id="RU003477"/>
    </source>
</evidence>
<protein>
    <recommendedName>
        <fullName evidence="6 8">Large ribosomal subunit protein uL24</fullName>
    </recommendedName>
</protein>
<proteinExistence type="inferred from homology"/>
<dbReference type="GO" id="GO:0019843">
    <property type="term" value="F:rRNA binding"/>
    <property type="evidence" value="ECO:0007669"/>
    <property type="project" value="UniProtKB-UniRule"/>
</dbReference>
<dbReference type="GO" id="GO:0003735">
    <property type="term" value="F:structural constituent of ribosome"/>
    <property type="evidence" value="ECO:0007669"/>
    <property type="project" value="InterPro"/>
</dbReference>
<dbReference type="InterPro" id="IPR005825">
    <property type="entry name" value="Ribosomal_uL24_CS"/>
</dbReference>
<organism evidence="11 12">
    <name type="scientific">Hyphomicrobium denitrificans (strain ATCC 51888 / DSM 1869 / NCIMB 11706 / TK 0415)</name>
    <dbReference type="NCBI Taxonomy" id="582899"/>
    <lineage>
        <taxon>Bacteria</taxon>
        <taxon>Pseudomonadati</taxon>
        <taxon>Pseudomonadota</taxon>
        <taxon>Alphaproteobacteria</taxon>
        <taxon>Hyphomicrobiales</taxon>
        <taxon>Hyphomicrobiaceae</taxon>
        <taxon>Hyphomicrobium</taxon>
    </lineage>
</organism>
<evidence type="ECO:0000256" key="1">
    <source>
        <dbReference type="ARBA" id="ARBA00010618"/>
    </source>
</evidence>
<dbReference type="KEGG" id="hdn:Hden_1028"/>
<dbReference type="GO" id="GO:0006412">
    <property type="term" value="P:translation"/>
    <property type="evidence" value="ECO:0007669"/>
    <property type="project" value="UniProtKB-UniRule"/>
</dbReference>
<keyword evidence="2 8" id="KW-0699">rRNA-binding</keyword>
<evidence type="ECO:0000256" key="3">
    <source>
        <dbReference type="ARBA" id="ARBA00022884"/>
    </source>
</evidence>